<feature type="compositionally biased region" description="Low complexity" evidence="3">
    <location>
        <begin position="53"/>
        <end position="74"/>
    </location>
</feature>
<dbReference type="CTD" id="20201515"/>
<dbReference type="GO" id="GO:0005778">
    <property type="term" value="C:peroxisomal membrane"/>
    <property type="evidence" value="ECO:0000318"/>
    <property type="project" value="GO_Central"/>
</dbReference>
<evidence type="ECO:0000313" key="5">
    <source>
        <dbReference type="EnsemblMetazoa" id="HelroP166500"/>
    </source>
</evidence>
<dbReference type="AlphaFoldDB" id="T1EY65"/>
<dbReference type="EMBL" id="KB095812">
    <property type="protein sequence ID" value="ESO11497.1"/>
    <property type="molecule type" value="Genomic_DNA"/>
</dbReference>
<dbReference type="HOGENOM" id="CLU_043063_3_0_1"/>
<dbReference type="InterPro" id="IPR038322">
    <property type="entry name" value="Pex19_C_sf"/>
</dbReference>
<evidence type="ECO:0000256" key="3">
    <source>
        <dbReference type="SAM" id="MobiDB-lite"/>
    </source>
</evidence>
<dbReference type="EMBL" id="AMQM01002433">
    <property type="status" value="NOT_ANNOTATED_CDS"/>
    <property type="molecule type" value="Genomic_DNA"/>
</dbReference>
<dbReference type="Proteomes" id="UP000015101">
    <property type="component" value="Unassembled WGS sequence"/>
</dbReference>
<dbReference type="GO" id="GO:0033328">
    <property type="term" value="F:peroxisome membrane targeting sequence binding"/>
    <property type="evidence" value="ECO:0000318"/>
    <property type="project" value="GO_Central"/>
</dbReference>
<dbReference type="GO" id="GO:0045046">
    <property type="term" value="P:protein import into peroxisome membrane"/>
    <property type="evidence" value="ECO:0000318"/>
    <property type="project" value="GO_Central"/>
</dbReference>
<dbReference type="EnsemblMetazoa" id="HelroT166500">
    <property type="protein sequence ID" value="HelroP166500"/>
    <property type="gene ID" value="HelroG166500"/>
</dbReference>
<dbReference type="Gene3D" id="1.20.120.900">
    <property type="entry name" value="Pex19, mPTS binding domain"/>
    <property type="match status" value="1"/>
</dbReference>
<evidence type="ECO:0000313" key="6">
    <source>
        <dbReference type="Proteomes" id="UP000015101"/>
    </source>
</evidence>
<dbReference type="eggNOG" id="KOG3133">
    <property type="taxonomic scope" value="Eukaryota"/>
</dbReference>
<evidence type="ECO:0000256" key="2">
    <source>
        <dbReference type="ARBA" id="ARBA00029688"/>
    </source>
</evidence>
<dbReference type="STRING" id="6412.T1EY65"/>
<gene>
    <name evidence="5" type="primary">20201515</name>
    <name evidence="4" type="ORF">HELRODRAFT_166500</name>
</gene>
<dbReference type="KEGG" id="hro:HELRODRAFT_166500"/>
<comment type="similarity">
    <text evidence="1">Belongs to the peroxin-19 family.</text>
</comment>
<keyword evidence="6" id="KW-1185">Reference proteome</keyword>
<feature type="region of interest" description="Disordered" evidence="3">
    <location>
        <begin position="49"/>
        <end position="84"/>
    </location>
</feature>
<proteinExistence type="inferred from homology"/>
<reference evidence="6" key="1">
    <citation type="submission" date="2012-12" db="EMBL/GenBank/DDBJ databases">
        <authorList>
            <person name="Hellsten U."/>
            <person name="Grimwood J."/>
            <person name="Chapman J.A."/>
            <person name="Shapiro H."/>
            <person name="Aerts A."/>
            <person name="Otillar R.P."/>
            <person name="Terry A.Y."/>
            <person name="Boore J.L."/>
            <person name="Simakov O."/>
            <person name="Marletaz F."/>
            <person name="Cho S.-J."/>
            <person name="Edsinger-Gonzales E."/>
            <person name="Havlak P."/>
            <person name="Kuo D.-H."/>
            <person name="Larsson T."/>
            <person name="Lv J."/>
            <person name="Arendt D."/>
            <person name="Savage R."/>
            <person name="Osoegawa K."/>
            <person name="de Jong P."/>
            <person name="Lindberg D.R."/>
            <person name="Seaver E.C."/>
            <person name="Weisblat D.A."/>
            <person name="Putnam N.H."/>
            <person name="Grigoriev I.V."/>
            <person name="Rokhsar D.S."/>
        </authorList>
    </citation>
    <scope>NUCLEOTIDE SEQUENCE</scope>
</reference>
<dbReference type="InterPro" id="IPR006708">
    <property type="entry name" value="Pex19"/>
</dbReference>
<protein>
    <recommendedName>
        <fullName evidence="2">Peroxin-19</fullName>
    </recommendedName>
</protein>
<accession>T1EY65</accession>
<evidence type="ECO:0000313" key="4">
    <source>
        <dbReference type="EMBL" id="ESO11497.1"/>
    </source>
</evidence>
<dbReference type="PANTHER" id="PTHR12774">
    <property type="entry name" value="PEROXISOMAL BIOGENESIS FACTOR 19"/>
    <property type="match status" value="1"/>
</dbReference>
<sequence length="313" mass="35080">MASNDNEYFQENVEEIKVKLNQGNNEDVCDNNDDLDDLLDSALGDFDKYSKDSVNSPSHSNNNNEKNHEGSSNSIGKPSSATDKTQETTFDKIYEEMFKQFQDASNQSGASANKTEFSNFDPSLCGDIAATLQKALGSLNQNLSDLQNENMSESDMLDLLSKMSNAGLDDSDISPTSPLNNNSNNADDIFPLMQNMMKNLLSKELLYPSLKTISLQYPSWLTSNENKISADEYKQYKEQYRLMSEIVFEYEAEQNGDSEAVKNVRMNKILDLMQQMQALGNPPKEIPKDFDYDEFGLPKIPGLLPDPNQCTVS</sequence>
<dbReference type="Pfam" id="PF04614">
    <property type="entry name" value="Pex19"/>
    <property type="match status" value="1"/>
</dbReference>
<reference evidence="5" key="3">
    <citation type="submission" date="2015-06" db="UniProtKB">
        <authorList>
            <consortium name="EnsemblMetazoa"/>
        </authorList>
    </citation>
    <scope>IDENTIFICATION</scope>
</reference>
<dbReference type="GeneID" id="20201515"/>
<dbReference type="InParanoid" id="T1EY65"/>
<dbReference type="OrthoDB" id="21292at2759"/>
<reference evidence="4 6" key="2">
    <citation type="journal article" date="2013" name="Nature">
        <title>Insights into bilaterian evolution from three spiralian genomes.</title>
        <authorList>
            <person name="Simakov O."/>
            <person name="Marletaz F."/>
            <person name="Cho S.J."/>
            <person name="Edsinger-Gonzales E."/>
            <person name="Havlak P."/>
            <person name="Hellsten U."/>
            <person name="Kuo D.H."/>
            <person name="Larsson T."/>
            <person name="Lv J."/>
            <person name="Arendt D."/>
            <person name="Savage R."/>
            <person name="Osoegawa K."/>
            <person name="de Jong P."/>
            <person name="Grimwood J."/>
            <person name="Chapman J.A."/>
            <person name="Shapiro H."/>
            <person name="Aerts A."/>
            <person name="Otillar R.P."/>
            <person name="Terry A.Y."/>
            <person name="Boore J.L."/>
            <person name="Grigoriev I.V."/>
            <person name="Lindberg D.R."/>
            <person name="Seaver E.C."/>
            <person name="Weisblat D.A."/>
            <person name="Putnam N.H."/>
            <person name="Rokhsar D.S."/>
        </authorList>
    </citation>
    <scope>NUCLEOTIDE SEQUENCE</scope>
</reference>
<dbReference type="PANTHER" id="PTHR12774:SF2">
    <property type="entry name" value="PEROXISOMAL BIOGENESIS FACTOR 19"/>
    <property type="match status" value="1"/>
</dbReference>
<organism evidence="5 6">
    <name type="scientific">Helobdella robusta</name>
    <name type="common">Californian leech</name>
    <dbReference type="NCBI Taxonomy" id="6412"/>
    <lineage>
        <taxon>Eukaryota</taxon>
        <taxon>Metazoa</taxon>
        <taxon>Spiralia</taxon>
        <taxon>Lophotrochozoa</taxon>
        <taxon>Annelida</taxon>
        <taxon>Clitellata</taxon>
        <taxon>Hirudinea</taxon>
        <taxon>Rhynchobdellida</taxon>
        <taxon>Glossiphoniidae</taxon>
        <taxon>Helobdella</taxon>
    </lineage>
</organism>
<evidence type="ECO:0000256" key="1">
    <source>
        <dbReference type="ARBA" id="ARBA00006326"/>
    </source>
</evidence>
<dbReference type="FunCoup" id="T1EY65">
    <property type="interactions" value="1740"/>
</dbReference>
<dbReference type="RefSeq" id="XP_009009985.1">
    <property type="nucleotide sequence ID" value="XM_009011737.1"/>
</dbReference>
<name>T1EY65_HELRO</name>
<dbReference type="OMA" id="MERICSE"/>